<dbReference type="Proteomes" id="UP000051888">
    <property type="component" value="Unassembled WGS sequence"/>
</dbReference>
<evidence type="ECO:0000313" key="2">
    <source>
        <dbReference type="Proteomes" id="UP000051888"/>
    </source>
</evidence>
<gene>
    <name evidence="1" type="ORF">AN964_11465</name>
</gene>
<dbReference type="AlphaFoldDB" id="A0A0Q3WVY4"/>
<accession>A0A0Q3WVY4</accession>
<keyword evidence="2" id="KW-1185">Reference proteome</keyword>
<dbReference type="RefSeq" id="WP_055739804.1">
    <property type="nucleotide sequence ID" value="NZ_JAAIWL010000056.1"/>
</dbReference>
<dbReference type="EMBL" id="LJJC01000004">
    <property type="protein sequence ID" value="KQL54055.1"/>
    <property type="molecule type" value="Genomic_DNA"/>
</dbReference>
<dbReference type="PATRIC" id="fig|157838.3.peg.2521"/>
<name>A0A0Q3WVY4_9BACI</name>
<sequence>MNNLQRVQLETKGVKLDQSELSIYLQENDLQPFDEYNPQSATNKRNIYRSALSVLESIASSPDTMKSYKMDDITIRDFHAKVLNQIDNLERKIRQMKTDDQLKGESNFFMLFAD</sequence>
<organism evidence="1 2">
    <name type="scientific">Heyndrickxia shackletonii</name>
    <dbReference type="NCBI Taxonomy" id="157838"/>
    <lineage>
        <taxon>Bacteria</taxon>
        <taxon>Bacillati</taxon>
        <taxon>Bacillota</taxon>
        <taxon>Bacilli</taxon>
        <taxon>Bacillales</taxon>
        <taxon>Bacillaceae</taxon>
        <taxon>Heyndrickxia</taxon>
    </lineage>
</organism>
<proteinExistence type="predicted"/>
<protein>
    <submittedName>
        <fullName evidence="1">Uncharacterized protein</fullName>
    </submittedName>
</protein>
<dbReference type="OrthoDB" id="48873at2"/>
<evidence type="ECO:0000313" key="1">
    <source>
        <dbReference type="EMBL" id="KQL54055.1"/>
    </source>
</evidence>
<comment type="caution">
    <text evidence="1">The sequence shown here is derived from an EMBL/GenBank/DDBJ whole genome shotgun (WGS) entry which is preliminary data.</text>
</comment>
<reference evidence="1 2" key="1">
    <citation type="submission" date="2015-09" db="EMBL/GenBank/DDBJ databases">
        <title>Genome sequencing project for genomic taxonomy and phylogenomics of Bacillus-like bacteria.</title>
        <authorList>
            <person name="Liu B."/>
            <person name="Wang J."/>
            <person name="Zhu Y."/>
            <person name="Liu G."/>
            <person name="Chen Q."/>
            <person name="Chen Z."/>
            <person name="Lan J."/>
            <person name="Che J."/>
            <person name="Ge C."/>
            <person name="Shi H."/>
            <person name="Pan Z."/>
            <person name="Liu X."/>
        </authorList>
    </citation>
    <scope>NUCLEOTIDE SEQUENCE [LARGE SCALE GENOMIC DNA]</scope>
    <source>
        <strain evidence="1 2">LMG 18435</strain>
    </source>
</reference>